<organism evidence="1 2">
    <name type="scientific">Orbus sasakiae</name>
    <dbReference type="NCBI Taxonomy" id="1078475"/>
    <lineage>
        <taxon>Bacteria</taxon>
        <taxon>Pseudomonadati</taxon>
        <taxon>Pseudomonadota</taxon>
        <taxon>Gammaproteobacteria</taxon>
        <taxon>Orbales</taxon>
        <taxon>Orbaceae</taxon>
        <taxon>Orbus</taxon>
    </lineage>
</organism>
<reference evidence="2" key="1">
    <citation type="journal article" date="2019" name="Int. J. Syst. Evol. Microbiol.">
        <title>The Global Catalogue of Microorganisms (GCM) 10K type strain sequencing project: providing services to taxonomists for standard genome sequencing and annotation.</title>
        <authorList>
            <consortium name="The Broad Institute Genomics Platform"/>
            <consortium name="The Broad Institute Genome Sequencing Center for Infectious Disease"/>
            <person name="Wu L."/>
            <person name="Ma J."/>
        </authorList>
    </citation>
    <scope>NUCLEOTIDE SEQUENCE [LARGE SCALE GENOMIC DNA]</scope>
    <source>
        <strain evidence="2">JCM 18050</strain>
    </source>
</reference>
<evidence type="ECO:0000313" key="2">
    <source>
        <dbReference type="Proteomes" id="UP001500171"/>
    </source>
</evidence>
<sequence>MMSNVTGADSVQHITKDKFYLLKPKIEKMLAITRMYLHLRKDTGVAIVKKIFRGHTNEDVVIFNVKHKHAKFIANLNKNHLIKLDNFSKKLLSELN</sequence>
<dbReference type="EMBL" id="BAABHY010000001">
    <property type="protein sequence ID" value="GAA5106748.1"/>
    <property type="molecule type" value="Genomic_DNA"/>
</dbReference>
<dbReference type="Proteomes" id="UP001500171">
    <property type="component" value="Unassembled WGS sequence"/>
</dbReference>
<comment type="caution">
    <text evidence="1">The sequence shown here is derived from an EMBL/GenBank/DDBJ whole genome shotgun (WGS) entry which is preliminary data.</text>
</comment>
<gene>
    <name evidence="1" type="ORF">GCM10023211_06940</name>
</gene>
<protein>
    <submittedName>
        <fullName evidence="1">Uncharacterized protein</fullName>
    </submittedName>
</protein>
<proteinExistence type="predicted"/>
<keyword evidence="2" id="KW-1185">Reference proteome</keyword>
<name>A0ABP9N1U9_9GAMM</name>
<dbReference type="RefSeq" id="WP_345488852.1">
    <property type="nucleotide sequence ID" value="NZ_BAABHY010000001.1"/>
</dbReference>
<accession>A0ABP9N1U9</accession>
<evidence type="ECO:0000313" key="1">
    <source>
        <dbReference type="EMBL" id="GAA5106748.1"/>
    </source>
</evidence>